<name>A0A0H5PXS6_9ZZZZ</name>
<protein>
    <submittedName>
        <fullName evidence="1">Uncharacterized protein</fullName>
    </submittedName>
</protein>
<sequence>MTGKAQIQQLIAPAEAMELFRYAGVQEMRIAKDLHDLYRAQKGRHSDSLWDMMSLLSFIYDTGRVQGMREERAKRKERYNG</sequence>
<accession>A0A0H5PXS6</accession>
<dbReference type="AlphaFoldDB" id="A0A0H5PXS6"/>
<proteinExistence type="predicted"/>
<keyword evidence="1" id="KW-0614">Plasmid</keyword>
<organism evidence="1">
    <name type="scientific">uncultured prokaryote</name>
    <dbReference type="NCBI Taxonomy" id="198431"/>
    <lineage>
        <taxon>unclassified sequences</taxon>
        <taxon>environmental samples</taxon>
    </lineage>
</organism>
<reference evidence="1" key="2">
    <citation type="submission" date="2015-07" db="EMBL/GenBank/DDBJ databases">
        <title>Plasmids, circular viruses and viroids from rat gut.</title>
        <authorList>
            <person name="Jorgensen T.J."/>
            <person name="Hansen M.A."/>
            <person name="Xu Z."/>
            <person name="Tabak M.A."/>
            <person name="Sorensen S.J."/>
            <person name="Hansen L.H."/>
        </authorList>
    </citation>
    <scope>NUCLEOTIDE SEQUENCE</scope>
    <source>
        <plasmid evidence="1">pRGRH0239</plasmid>
    </source>
</reference>
<reference evidence="1" key="1">
    <citation type="submission" date="2015-06" db="EMBL/GenBank/DDBJ databases">
        <authorList>
            <person name="Joergensen T."/>
        </authorList>
    </citation>
    <scope>NUCLEOTIDE SEQUENCE</scope>
    <source>
        <plasmid evidence="1">pRGRH0239</plasmid>
    </source>
</reference>
<evidence type="ECO:0000313" key="1">
    <source>
        <dbReference type="EMBL" id="CRY94373.1"/>
    </source>
</evidence>
<dbReference type="EMBL" id="LN852912">
    <property type="protein sequence ID" value="CRY94373.1"/>
    <property type="molecule type" value="Genomic_DNA"/>
</dbReference>
<geneLocation type="plasmid" evidence="1">
    <name>pRGRH0239</name>
</geneLocation>